<keyword evidence="4 6" id="KW-1133">Transmembrane helix</keyword>
<keyword evidence="5 6" id="KW-0472">Membrane</keyword>
<proteinExistence type="predicted"/>
<evidence type="ECO:0000256" key="2">
    <source>
        <dbReference type="ARBA" id="ARBA00022475"/>
    </source>
</evidence>
<evidence type="ECO:0000256" key="4">
    <source>
        <dbReference type="ARBA" id="ARBA00022989"/>
    </source>
</evidence>
<feature type="domain" description="Polysaccharide chain length determinant N-terminal" evidence="7">
    <location>
        <begin position="5"/>
        <end position="87"/>
    </location>
</feature>
<reference evidence="8" key="1">
    <citation type="submission" date="2018-06" db="EMBL/GenBank/DDBJ databases">
        <authorList>
            <person name="Zhirakovskaya E."/>
        </authorList>
    </citation>
    <scope>NUCLEOTIDE SEQUENCE</scope>
</reference>
<feature type="transmembrane region" description="Helical" evidence="6">
    <location>
        <begin position="15"/>
        <end position="35"/>
    </location>
</feature>
<feature type="transmembrane region" description="Helical" evidence="6">
    <location>
        <begin position="378"/>
        <end position="398"/>
    </location>
</feature>
<dbReference type="PANTHER" id="PTHR32309">
    <property type="entry name" value="TYROSINE-PROTEIN KINASE"/>
    <property type="match status" value="1"/>
</dbReference>
<dbReference type="AlphaFoldDB" id="A0A3B0RSY0"/>
<dbReference type="InterPro" id="IPR003856">
    <property type="entry name" value="LPS_length_determ_N"/>
</dbReference>
<keyword evidence="2" id="KW-1003">Cell membrane</keyword>
<comment type="subcellular location">
    <subcellularLocation>
        <location evidence="1">Cell membrane</location>
        <topology evidence="1">Multi-pass membrane protein</topology>
    </subcellularLocation>
</comment>
<dbReference type="Pfam" id="PF02706">
    <property type="entry name" value="Wzz"/>
    <property type="match status" value="1"/>
</dbReference>
<dbReference type="EMBL" id="UOEF01000197">
    <property type="protein sequence ID" value="VAV95009.1"/>
    <property type="molecule type" value="Genomic_DNA"/>
</dbReference>
<evidence type="ECO:0000313" key="8">
    <source>
        <dbReference type="EMBL" id="VAV95009.1"/>
    </source>
</evidence>
<dbReference type="PANTHER" id="PTHR32309:SF13">
    <property type="entry name" value="FERRIC ENTEROBACTIN TRANSPORT PROTEIN FEPE"/>
    <property type="match status" value="1"/>
</dbReference>
<keyword evidence="3 6" id="KW-0812">Transmembrane</keyword>
<gene>
    <name evidence="8" type="ORF">MNBD_ALPHA04-828</name>
</gene>
<dbReference type="InterPro" id="IPR050445">
    <property type="entry name" value="Bact_polysacc_biosynth/exp"/>
</dbReference>
<sequence length="447" mass="48319">MGFIQFINILWARRLIILLTTIACFAAAMLVIKILPPRYEANSRVMLDIVKPDPVTGQVISSTWARAYVKTQIELIRDYRVAGKVAEAAGWLNSPILANEFRQSGANKSTDFSEWLAQRVIDNTGARLIEGSNILEISYSSTSPEPAAKLADLLRDAYVEQTLAFRREAAADNAEWFSRQTEKYRAQLAVAEKAKTEFERANGITLNEENIDADSSRLQALASASLPSQSLTLPPPVIGPAPSAAQLAALDATIAASAESLGPNHPEMKRLRERREIVAGVVADERTVMAANARRPTVSGPSLSSLYSSQQAKVLANAGKVGEAKRLATDVAVLRNQFIKSAARAAELEQEAESNESGLTLLGNAVAPQSPDFPKIPLITFGSLGFGFALGVLVSLLVELLGRRVRDVSDLALTGVPVIGAMAQDGDEKPKRGIKYWLGFPSRLVRT</sequence>
<evidence type="ECO:0000256" key="1">
    <source>
        <dbReference type="ARBA" id="ARBA00004651"/>
    </source>
</evidence>
<evidence type="ECO:0000256" key="5">
    <source>
        <dbReference type="ARBA" id="ARBA00023136"/>
    </source>
</evidence>
<evidence type="ECO:0000256" key="3">
    <source>
        <dbReference type="ARBA" id="ARBA00022692"/>
    </source>
</evidence>
<evidence type="ECO:0000256" key="6">
    <source>
        <dbReference type="SAM" id="Phobius"/>
    </source>
</evidence>
<evidence type="ECO:0000259" key="7">
    <source>
        <dbReference type="Pfam" id="PF02706"/>
    </source>
</evidence>
<organism evidence="8">
    <name type="scientific">hydrothermal vent metagenome</name>
    <dbReference type="NCBI Taxonomy" id="652676"/>
    <lineage>
        <taxon>unclassified sequences</taxon>
        <taxon>metagenomes</taxon>
        <taxon>ecological metagenomes</taxon>
    </lineage>
</organism>
<protein>
    <recommendedName>
        <fullName evidence="7">Polysaccharide chain length determinant N-terminal domain-containing protein</fullName>
    </recommendedName>
</protein>
<dbReference type="GO" id="GO:0004713">
    <property type="term" value="F:protein tyrosine kinase activity"/>
    <property type="evidence" value="ECO:0007669"/>
    <property type="project" value="TreeGrafter"/>
</dbReference>
<accession>A0A3B0RSY0</accession>
<dbReference type="GO" id="GO:0005886">
    <property type="term" value="C:plasma membrane"/>
    <property type="evidence" value="ECO:0007669"/>
    <property type="project" value="UniProtKB-SubCell"/>
</dbReference>
<name>A0A3B0RSY0_9ZZZZ</name>